<reference evidence="2 3" key="1">
    <citation type="submission" date="2024-06" db="EMBL/GenBank/DDBJ databases">
        <title>Genomic Encyclopedia of Type Strains, Phase IV (KMG-IV): sequencing the most valuable type-strain genomes for metagenomic binning, comparative biology and taxonomic classification.</title>
        <authorList>
            <person name="Goeker M."/>
        </authorList>
    </citation>
    <scope>NUCLEOTIDE SEQUENCE [LARGE SCALE GENOMIC DNA]</scope>
    <source>
        <strain evidence="2 3">DSM 29492</strain>
    </source>
</reference>
<gene>
    <name evidence="2" type="ORF">ABID24_002179</name>
</gene>
<dbReference type="InterPro" id="IPR009839">
    <property type="entry name" value="SseB_N"/>
</dbReference>
<evidence type="ECO:0000313" key="3">
    <source>
        <dbReference type="Proteomes" id="UP001549106"/>
    </source>
</evidence>
<evidence type="ECO:0000313" key="2">
    <source>
        <dbReference type="EMBL" id="MET3750926.1"/>
    </source>
</evidence>
<accession>A0ABV2M3F8</accession>
<sequence>MERTTRMGMSVVDAVKEIQARDSIFVAYSQVTKLPYVTCAEETYNDQAWFFAEEETLKEFGKKKLDDKILLMGMKYEKKDFPRMYGLLYAVGVNSLVWNNGSEEIEVDLDKIVRQPDLSKVEPEKRPLINATLQLSGIYFMQELRRPVKPEEHKNIRELEEELIANLRKSEFLVAMDRSEEDPAKVNIPYLKNKEGKILQPVFSDVLEYEKFARGKKLRIAKIPFVKLADIMIQQAEALVINPMGFNLILNREQLKKIIG</sequence>
<dbReference type="EMBL" id="JBEPMJ010000015">
    <property type="protein sequence ID" value="MET3750926.1"/>
    <property type="molecule type" value="Genomic_DNA"/>
</dbReference>
<comment type="caution">
    <text evidence="2">The sequence shown here is derived from an EMBL/GenBank/DDBJ whole genome shotgun (WGS) entry which is preliminary data.</text>
</comment>
<feature type="domain" description="SseB protein N-terminal" evidence="1">
    <location>
        <begin position="160"/>
        <end position="255"/>
    </location>
</feature>
<dbReference type="RefSeq" id="WP_243873705.1">
    <property type="nucleotide sequence ID" value="NZ_BAABXP010000002.1"/>
</dbReference>
<name>A0ABV2M3F8_9FIRM</name>
<protein>
    <recommendedName>
        <fullName evidence="1">SseB protein N-terminal domain-containing protein</fullName>
    </recommendedName>
</protein>
<keyword evidence="3" id="KW-1185">Reference proteome</keyword>
<organism evidence="2 3">
    <name type="scientific">Blautia caecimuris</name>
    <dbReference type="NCBI Taxonomy" id="1796615"/>
    <lineage>
        <taxon>Bacteria</taxon>
        <taxon>Bacillati</taxon>
        <taxon>Bacillota</taxon>
        <taxon>Clostridia</taxon>
        <taxon>Lachnospirales</taxon>
        <taxon>Lachnospiraceae</taxon>
        <taxon>Blautia</taxon>
    </lineage>
</organism>
<dbReference type="Proteomes" id="UP001549106">
    <property type="component" value="Unassembled WGS sequence"/>
</dbReference>
<dbReference type="Pfam" id="PF07179">
    <property type="entry name" value="SseB"/>
    <property type="match status" value="1"/>
</dbReference>
<proteinExistence type="predicted"/>
<evidence type="ECO:0000259" key="1">
    <source>
        <dbReference type="Pfam" id="PF07179"/>
    </source>
</evidence>